<proteinExistence type="inferred from homology"/>
<gene>
    <name evidence="10" type="primary">SPOSA6832_03058</name>
</gene>
<evidence type="ECO:0000256" key="7">
    <source>
        <dbReference type="SAM" id="MobiDB-lite"/>
    </source>
</evidence>
<feature type="transmembrane region" description="Helical" evidence="8">
    <location>
        <begin position="608"/>
        <end position="628"/>
    </location>
</feature>
<sequence length="791" mass="86171">MFAFTPGRRADHAILNFELVAYGIHAVNTSINLCELLSGVLCPLPQYDFVGSATLPLPSSVTGKIKIPGIGYHIPDLEATAYGKRDVRLLRVTDNSEAACLRVDLSNGKTVRWTSVSWALGGLALGSVALAALYFLVGTLVYPASTAALASSSTLSPALWASLARRKERLFTLFSLLQFTAVTGLLSLNYPIIYDSYTANYAWALGLIREMPVQQSIDNLRNSTGGNLTRLAGSRNLVGGTDAMSGLFNSPAKRSLIVRDEVPALEDVVSALMEGFTKVFSPSSSSSLGKRALFTANSQLSQLLRRADSVDSTPQASAAVVVPEVQQTDTISAVHYGIPHALVNLDMSPYNAFMTVFINFLFLMAIIVALAILGGACWALVKMVVTRKERMRRERLGLAYRQNEKIGWREGVWVGLRQRGSGPCMTLIISWFPLTLFTFYQWTIGSTDSYAPIVLSVFTIVFVGLSLLVLSVRLIILARRAWPRSFPPSSSASTAIESGSAFPSTYASPFRPYPTALLATPNPNKKALPKALAREAEIVAVGELLAVGGASYSPFWNAYKCRSRRTTAGRRNQWKGRGWYFGIIERVIAPLVIALFVAFAHASGWTQSVALVVVQSLLFLGLCIWSPYADKSSNFTHIFLAIWKVVISGALIAFNESIHLNEIARVAIGAVLAVIESILVILFFILLVIDFFSLLGFLFRGMKERRLHRNALHPDDLDVSRTLHPQMGEKSTNHLHPQSATRDFDAGGDALERPATATSSLTLNHNEAWMHDGMPSASGKVPGSVDEEPGH</sequence>
<feature type="transmembrane region" description="Helical" evidence="8">
    <location>
        <begin position="424"/>
        <end position="444"/>
    </location>
</feature>
<evidence type="ECO:0000256" key="5">
    <source>
        <dbReference type="ARBA" id="ARBA00022989"/>
    </source>
</evidence>
<evidence type="ECO:0000256" key="6">
    <source>
        <dbReference type="ARBA" id="ARBA00023136"/>
    </source>
</evidence>
<feature type="transmembrane region" description="Helical" evidence="8">
    <location>
        <begin position="666"/>
        <end position="699"/>
    </location>
</feature>
<feature type="transmembrane region" description="Helical" evidence="8">
    <location>
        <begin position="170"/>
        <end position="193"/>
    </location>
</feature>
<dbReference type="InterPro" id="IPR010308">
    <property type="entry name" value="TRP_C"/>
</dbReference>
<feature type="transmembrane region" description="Helical" evidence="8">
    <location>
        <begin position="142"/>
        <end position="163"/>
    </location>
</feature>
<dbReference type="InterPro" id="IPR032800">
    <property type="entry name" value="TRP_N"/>
</dbReference>
<comment type="similarity">
    <text evidence="2">Belongs to the transient receptor potential (TRP) ion channel family.</text>
</comment>
<feature type="transmembrane region" description="Helical" evidence="8">
    <location>
        <begin position="635"/>
        <end position="654"/>
    </location>
</feature>
<keyword evidence="6 8" id="KW-0472">Membrane</keyword>
<feature type="transmembrane region" description="Helical" evidence="8">
    <location>
        <begin position="352"/>
        <end position="385"/>
    </location>
</feature>
<dbReference type="InterPro" id="IPR040241">
    <property type="entry name" value="TRP_Flc/Pkd2-like"/>
</dbReference>
<dbReference type="GO" id="GO:0016020">
    <property type="term" value="C:membrane"/>
    <property type="evidence" value="ECO:0007669"/>
    <property type="project" value="UniProtKB-SubCell"/>
</dbReference>
<dbReference type="AlphaFoldDB" id="A0A0D6EP39"/>
<comment type="subcellular location">
    <subcellularLocation>
        <location evidence="1">Membrane</location>
        <topology evidence="1">Multi-pass membrane protein</topology>
    </subcellularLocation>
</comment>
<keyword evidence="4" id="KW-0732">Signal</keyword>
<dbReference type="GO" id="GO:0055085">
    <property type="term" value="P:transmembrane transport"/>
    <property type="evidence" value="ECO:0007669"/>
    <property type="project" value="TreeGrafter"/>
</dbReference>
<evidence type="ECO:0000256" key="8">
    <source>
        <dbReference type="SAM" id="Phobius"/>
    </source>
</evidence>
<accession>A0A0D6EP39</accession>
<feature type="domain" description="ML-like" evidence="9">
    <location>
        <begin position="1"/>
        <end position="112"/>
    </location>
</feature>
<evidence type="ECO:0000313" key="10">
    <source>
        <dbReference type="EMBL" id="CEQ41360.1"/>
    </source>
</evidence>
<protein>
    <submittedName>
        <fullName evidence="10">SPOSA6832_03058-mRNA-1:cds</fullName>
    </submittedName>
</protein>
<evidence type="ECO:0000256" key="1">
    <source>
        <dbReference type="ARBA" id="ARBA00004141"/>
    </source>
</evidence>
<evidence type="ECO:0000313" key="11">
    <source>
        <dbReference type="Proteomes" id="UP000243876"/>
    </source>
</evidence>
<feature type="non-terminal residue" evidence="10">
    <location>
        <position position="1"/>
    </location>
</feature>
<feature type="transmembrane region" description="Helical" evidence="8">
    <location>
        <begin position="450"/>
        <end position="476"/>
    </location>
</feature>
<dbReference type="PANTHER" id="PTHR31145:SF2">
    <property type="entry name" value="FLAVIN CARRIER PROTEIN 2"/>
    <property type="match status" value="1"/>
</dbReference>
<organism evidence="10 11">
    <name type="scientific">Sporidiobolus salmonicolor</name>
    <name type="common">Yeast-like fungus</name>
    <name type="synonym">Sporobolomyces salmonicolor</name>
    <dbReference type="NCBI Taxonomy" id="5005"/>
    <lineage>
        <taxon>Eukaryota</taxon>
        <taxon>Fungi</taxon>
        <taxon>Dikarya</taxon>
        <taxon>Basidiomycota</taxon>
        <taxon>Pucciniomycotina</taxon>
        <taxon>Microbotryomycetes</taxon>
        <taxon>Sporidiobolales</taxon>
        <taxon>Sporidiobolaceae</taxon>
        <taxon>Sporobolomyces</taxon>
    </lineage>
</organism>
<feature type="region of interest" description="Disordered" evidence="7">
    <location>
        <begin position="727"/>
        <end position="751"/>
    </location>
</feature>
<keyword evidence="11" id="KW-1185">Reference proteome</keyword>
<feature type="region of interest" description="Disordered" evidence="7">
    <location>
        <begin position="772"/>
        <end position="791"/>
    </location>
</feature>
<evidence type="ECO:0000259" key="9">
    <source>
        <dbReference type="SMART" id="SM01320"/>
    </source>
</evidence>
<evidence type="ECO:0000256" key="4">
    <source>
        <dbReference type="ARBA" id="ARBA00022729"/>
    </source>
</evidence>
<keyword evidence="3 8" id="KW-0812">Transmembrane</keyword>
<dbReference type="OrthoDB" id="2115177at2759"/>
<dbReference type="SMART" id="SM01320">
    <property type="entry name" value="TRP_N"/>
    <property type="match status" value="1"/>
</dbReference>
<dbReference type="GO" id="GO:0009272">
    <property type="term" value="P:fungal-type cell wall biogenesis"/>
    <property type="evidence" value="ECO:0007669"/>
    <property type="project" value="TreeGrafter"/>
</dbReference>
<evidence type="ECO:0000256" key="2">
    <source>
        <dbReference type="ARBA" id="ARBA00010642"/>
    </source>
</evidence>
<keyword evidence="5 8" id="KW-1133">Transmembrane helix</keyword>
<dbReference type="Pfam" id="PF14558">
    <property type="entry name" value="TRP_N"/>
    <property type="match status" value="1"/>
</dbReference>
<dbReference type="Pfam" id="PF06011">
    <property type="entry name" value="TRP"/>
    <property type="match status" value="2"/>
</dbReference>
<reference evidence="11" key="1">
    <citation type="submission" date="2015-02" db="EMBL/GenBank/DDBJ databases">
        <authorList>
            <person name="Gon?alves P."/>
        </authorList>
    </citation>
    <scope>NUCLEOTIDE SEQUENCE [LARGE SCALE GENOMIC DNA]</scope>
</reference>
<evidence type="ECO:0000256" key="3">
    <source>
        <dbReference type="ARBA" id="ARBA00022692"/>
    </source>
</evidence>
<name>A0A0D6EP39_SPOSA</name>
<dbReference type="EMBL" id="CENE01000013">
    <property type="protein sequence ID" value="CEQ41360.1"/>
    <property type="molecule type" value="Genomic_DNA"/>
</dbReference>
<dbReference type="Proteomes" id="UP000243876">
    <property type="component" value="Unassembled WGS sequence"/>
</dbReference>
<feature type="transmembrane region" description="Helical" evidence="8">
    <location>
        <begin position="579"/>
        <end position="602"/>
    </location>
</feature>
<dbReference type="PANTHER" id="PTHR31145">
    <property type="entry name" value="INTEGRAL MEMBRANE PROTEIN (AFU_ORTHOLOGUE AFUA_7G01610)"/>
    <property type="match status" value="1"/>
</dbReference>
<feature type="transmembrane region" description="Helical" evidence="8">
    <location>
        <begin position="116"/>
        <end position="136"/>
    </location>
</feature>